<accession>A0A7Y2ECB0</accession>
<comment type="caution">
    <text evidence="6">The sequence shown here is derived from an EMBL/GenBank/DDBJ whole genome shotgun (WGS) entry which is preliminary data.</text>
</comment>
<sequence length="268" mass="29085">MIKIEGVHKSFGSLKVLEGVDLEIPTGENLVILGRSGSGKSVLLKHIIGLLSPDAGRVLVDETEVGSLGYNELAKLRRRFGMLFQMAALFDSMTVGENVGLALRERGGMKEVDIKEIVREKLAMVGLKGIEDKAPSDLSGGMRKRVGLARAIAMDPEYILYDEPTTGLDPVTAQQINVLIRSLQERLNITSIVVTHDMASANYVGDRMCLLYKGSILFDGTPEDIANSKDPVVYQFIRGEAQGPLTDGTADIEVHTPDPVGQEARHGE</sequence>
<name>A0A7Y2ECB0_UNCEI</name>
<gene>
    <name evidence="6" type="ORF">HKN21_16740</name>
</gene>
<keyword evidence="2" id="KW-0547">Nucleotide-binding</keyword>
<dbReference type="Gene3D" id="3.40.50.300">
    <property type="entry name" value="P-loop containing nucleotide triphosphate hydrolases"/>
    <property type="match status" value="1"/>
</dbReference>
<keyword evidence="1" id="KW-0813">Transport</keyword>
<protein>
    <submittedName>
        <fullName evidence="6">ABC transporter ATP-binding protein</fullName>
    </submittedName>
</protein>
<reference evidence="6 7" key="1">
    <citation type="submission" date="2020-03" db="EMBL/GenBank/DDBJ databases">
        <title>Metabolic flexibility allows generalist bacteria to become dominant in a frequently disturbed ecosystem.</title>
        <authorList>
            <person name="Chen Y.-J."/>
            <person name="Leung P.M."/>
            <person name="Bay S.K."/>
            <person name="Hugenholtz P."/>
            <person name="Kessler A.J."/>
            <person name="Shelley G."/>
            <person name="Waite D.W."/>
            <person name="Cook P.L."/>
            <person name="Greening C."/>
        </authorList>
    </citation>
    <scope>NUCLEOTIDE SEQUENCE [LARGE SCALE GENOMIC DNA]</scope>
    <source>
        <strain evidence="6">SS_bin_28</strain>
    </source>
</reference>
<dbReference type="SUPFAM" id="SSF52540">
    <property type="entry name" value="P-loop containing nucleoside triphosphate hydrolases"/>
    <property type="match status" value="1"/>
</dbReference>
<dbReference type="GO" id="GO:0005524">
    <property type="term" value="F:ATP binding"/>
    <property type="evidence" value="ECO:0007669"/>
    <property type="project" value="UniProtKB-KW"/>
</dbReference>
<dbReference type="Pfam" id="PF00005">
    <property type="entry name" value="ABC_tran"/>
    <property type="match status" value="1"/>
</dbReference>
<evidence type="ECO:0000259" key="5">
    <source>
        <dbReference type="PROSITE" id="PS50893"/>
    </source>
</evidence>
<evidence type="ECO:0000256" key="4">
    <source>
        <dbReference type="SAM" id="MobiDB-lite"/>
    </source>
</evidence>
<dbReference type="CDD" id="cd03261">
    <property type="entry name" value="ABC_Org_Solvent_Resistant"/>
    <property type="match status" value="1"/>
</dbReference>
<dbReference type="SMART" id="SM00382">
    <property type="entry name" value="AAA"/>
    <property type="match status" value="1"/>
</dbReference>
<dbReference type="PANTHER" id="PTHR43023">
    <property type="entry name" value="PROTEIN TRIGALACTOSYLDIACYLGLYCEROL 3, CHLOROPLASTIC"/>
    <property type="match status" value="1"/>
</dbReference>
<feature type="domain" description="ABC transporter" evidence="5">
    <location>
        <begin position="2"/>
        <end position="238"/>
    </location>
</feature>
<proteinExistence type="predicted"/>
<dbReference type="GO" id="GO:0016887">
    <property type="term" value="F:ATP hydrolysis activity"/>
    <property type="evidence" value="ECO:0007669"/>
    <property type="project" value="InterPro"/>
</dbReference>
<evidence type="ECO:0000313" key="6">
    <source>
        <dbReference type="EMBL" id="NNF08410.1"/>
    </source>
</evidence>
<evidence type="ECO:0000256" key="1">
    <source>
        <dbReference type="ARBA" id="ARBA00022448"/>
    </source>
</evidence>
<evidence type="ECO:0000256" key="3">
    <source>
        <dbReference type="ARBA" id="ARBA00022840"/>
    </source>
</evidence>
<dbReference type="InterPro" id="IPR003439">
    <property type="entry name" value="ABC_transporter-like_ATP-bd"/>
</dbReference>
<dbReference type="PROSITE" id="PS50893">
    <property type="entry name" value="ABC_TRANSPORTER_2"/>
    <property type="match status" value="1"/>
</dbReference>
<dbReference type="InterPro" id="IPR003593">
    <property type="entry name" value="AAA+_ATPase"/>
</dbReference>
<dbReference type="InterPro" id="IPR017871">
    <property type="entry name" value="ABC_transporter-like_CS"/>
</dbReference>
<dbReference type="Proteomes" id="UP000547674">
    <property type="component" value="Unassembled WGS sequence"/>
</dbReference>
<organism evidence="6 7">
    <name type="scientific">Eiseniibacteriota bacterium</name>
    <dbReference type="NCBI Taxonomy" id="2212470"/>
    <lineage>
        <taxon>Bacteria</taxon>
        <taxon>Candidatus Eiseniibacteriota</taxon>
    </lineage>
</organism>
<dbReference type="PANTHER" id="PTHR43023:SF6">
    <property type="entry name" value="INTERMEMBRANE PHOSPHOLIPID TRANSPORT SYSTEM ATP-BINDING PROTEIN MLAF"/>
    <property type="match status" value="1"/>
</dbReference>
<evidence type="ECO:0000313" key="7">
    <source>
        <dbReference type="Proteomes" id="UP000547674"/>
    </source>
</evidence>
<feature type="region of interest" description="Disordered" evidence="4">
    <location>
        <begin position="245"/>
        <end position="268"/>
    </location>
</feature>
<keyword evidence="3 6" id="KW-0067">ATP-binding</keyword>
<dbReference type="AlphaFoldDB" id="A0A7Y2ECB0"/>
<dbReference type="EMBL" id="JABDJR010000673">
    <property type="protein sequence ID" value="NNF08410.1"/>
    <property type="molecule type" value="Genomic_DNA"/>
</dbReference>
<evidence type="ECO:0000256" key="2">
    <source>
        <dbReference type="ARBA" id="ARBA00022741"/>
    </source>
</evidence>
<dbReference type="InterPro" id="IPR027417">
    <property type="entry name" value="P-loop_NTPase"/>
</dbReference>
<dbReference type="PROSITE" id="PS00211">
    <property type="entry name" value="ABC_TRANSPORTER_1"/>
    <property type="match status" value="1"/>
</dbReference>